<evidence type="ECO:0000313" key="1">
    <source>
        <dbReference type="EMBL" id="VAW74658.1"/>
    </source>
</evidence>
<proteinExistence type="predicted"/>
<reference evidence="1" key="1">
    <citation type="submission" date="2018-06" db="EMBL/GenBank/DDBJ databases">
        <authorList>
            <person name="Zhirakovskaya E."/>
        </authorList>
    </citation>
    <scope>NUCLEOTIDE SEQUENCE</scope>
</reference>
<sequence>MTYIFDMADGTEHQGKEFTCPHPLKTQKHDTAKYHAEYQTELRLVEIEFTHPPAKSIIPASLDLSELIRSIED</sequence>
<accession>A0A3B0Y1Y2</accession>
<dbReference type="AlphaFoldDB" id="A0A3B0Y1Y2"/>
<name>A0A3B0Y1Y2_9ZZZZ</name>
<gene>
    <name evidence="1" type="ORF">MNBD_GAMMA13-1178</name>
</gene>
<dbReference type="EMBL" id="UOFK01000061">
    <property type="protein sequence ID" value="VAW74658.1"/>
    <property type="molecule type" value="Genomic_DNA"/>
</dbReference>
<protein>
    <submittedName>
        <fullName evidence="1">Uncharacterized protein</fullName>
    </submittedName>
</protein>
<organism evidence="1">
    <name type="scientific">hydrothermal vent metagenome</name>
    <dbReference type="NCBI Taxonomy" id="652676"/>
    <lineage>
        <taxon>unclassified sequences</taxon>
        <taxon>metagenomes</taxon>
        <taxon>ecological metagenomes</taxon>
    </lineage>
</organism>